<evidence type="ECO:0000256" key="6">
    <source>
        <dbReference type="ARBA" id="ARBA00022660"/>
    </source>
</evidence>
<evidence type="ECO:0000256" key="1">
    <source>
        <dbReference type="ARBA" id="ARBA00004225"/>
    </source>
</evidence>
<keyword evidence="6 16" id="KW-0679">Respiratory chain</keyword>
<feature type="domain" description="NADH:ubiquinone oxidoreductase chain 4 N-terminal" evidence="18">
    <location>
        <begin position="1"/>
        <end position="110"/>
    </location>
</feature>
<comment type="catalytic activity">
    <reaction evidence="15 16">
        <text>a ubiquinone + NADH + 5 H(+)(in) = a ubiquinol + NAD(+) + 4 H(+)(out)</text>
        <dbReference type="Rhea" id="RHEA:29091"/>
        <dbReference type="Rhea" id="RHEA-COMP:9565"/>
        <dbReference type="Rhea" id="RHEA-COMP:9566"/>
        <dbReference type="ChEBI" id="CHEBI:15378"/>
        <dbReference type="ChEBI" id="CHEBI:16389"/>
        <dbReference type="ChEBI" id="CHEBI:17976"/>
        <dbReference type="ChEBI" id="CHEBI:57540"/>
        <dbReference type="ChEBI" id="CHEBI:57945"/>
        <dbReference type="EC" id="7.1.1.2"/>
    </reaction>
</comment>
<evidence type="ECO:0000256" key="12">
    <source>
        <dbReference type="ARBA" id="ARBA00023075"/>
    </source>
</evidence>
<evidence type="ECO:0000256" key="9">
    <source>
        <dbReference type="ARBA" id="ARBA00022982"/>
    </source>
</evidence>
<dbReference type="InterPro" id="IPR010227">
    <property type="entry name" value="NADH_Q_OxRdtase_chainM/4"/>
</dbReference>
<keyword evidence="7 16" id="KW-0812">Transmembrane</keyword>
<evidence type="ECO:0000256" key="13">
    <source>
        <dbReference type="ARBA" id="ARBA00023128"/>
    </source>
</evidence>
<evidence type="ECO:0000256" key="2">
    <source>
        <dbReference type="ARBA" id="ARBA00009025"/>
    </source>
</evidence>
<dbReference type="InterPro" id="IPR000260">
    <property type="entry name" value="NADH4_N"/>
</dbReference>
<dbReference type="GO" id="GO:0031966">
    <property type="term" value="C:mitochondrial membrane"/>
    <property type="evidence" value="ECO:0007669"/>
    <property type="project" value="UniProtKB-SubCell"/>
</dbReference>
<dbReference type="Pfam" id="PF00361">
    <property type="entry name" value="Proton_antipo_M"/>
    <property type="match status" value="1"/>
</dbReference>
<dbReference type="Pfam" id="PF01059">
    <property type="entry name" value="Oxidored_q5_N"/>
    <property type="match status" value="1"/>
</dbReference>
<evidence type="ECO:0000256" key="15">
    <source>
        <dbReference type="ARBA" id="ARBA00049551"/>
    </source>
</evidence>
<feature type="transmembrane region" description="Helical" evidence="16">
    <location>
        <begin position="229"/>
        <end position="248"/>
    </location>
</feature>
<feature type="transmembrane region" description="Helical" evidence="16">
    <location>
        <begin position="310"/>
        <end position="331"/>
    </location>
</feature>
<sequence>MLNFLLATFMMFPMIWLTPAKTLWSTSVYHSLLIAVMSLQWLNTSWFSGWTHMNPQMASDPLSAPLLVLSCWLLPLTILASQKQASSNPILLQRTYISLLVLLQFFLILAFSATELLMFYILFESTLIPTLLIITRWGNQAERLTAGTYFLYYTLLTSLPLLIALLLLLAKEGSLSYIISHYFPAIKPLTNLDKVWWIACMLAFMVKLPVYGVHLWLPKAHVEAPIAGSMILAAILLKLGGYGMARLLVILEPLTKEMSYPFIIFALWGVIMAGAMCLRQADLKSLIAYSSVSHMGLVAAGVLIQTPAGLTGALMLMIAHGLTSSTLFCLANTSYERTHTRTLMLIRGLQTLFPLMTCWWLLTCLANLACPPLPNLTGEVMIVSSLLEWSPMTIALTGAGMLITMLYSLFLFLMTQRGPTTTRNNKSVPSYTREHLLITLHLTPLFMLILKPDIISGWTC</sequence>
<dbReference type="EMBL" id="KP136922">
    <property type="protein sequence ID" value="AJI44498.1"/>
    <property type="molecule type" value="Genomic_DNA"/>
</dbReference>
<keyword evidence="9 16" id="KW-0249">Electron transport</keyword>
<feature type="transmembrane region" description="Helical" evidence="16">
    <location>
        <begin position="389"/>
        <end position="413"/>
    </location>
</feature>
<comment type="function">
    <text evidence="16">Core subunit of the mitochondrial membrane respiratory chain NADH dehydrogenase (Complex I) which catalyzes electron transfer from NADH through the respiratory chain, using ubiquinone as an electron acceptor. Essential for the catalytic activity and assembly of complex I.</text>
</comment>
<evidence type="ECO:0000256" key="5">
    <source>
        <dbReference type="ARBA" id="ARBA00022448"/>
    </source>
</evidence>
<keyword evidence="10 16" id="KW-1133">Transmembrane helix</keyword>
<evidence type="ECO:0000256" key="11">
    <source>
        <dbReference type="ARBA" id="ARBA00023027"/>
    </source>
</evidence>
<feature type="transmembrane region" description="Helical" evidence="16">
    <location>
        <begin position="91"/>
        <end position="111"/>
    </location>
</feature>
<feature type="transmembrane region" description="Helical" evidence="16">
    <location>
        <begin position="260"/>
        <end position="279"/>
    </location>
</feature>
<dbReference type="GO" id="GO:0008137">
    <property type="term" value="F:NADH dehydrogenase (ubiquinone) activity"/>
    <property type="evidence" value="ECO:0007669"/>
    <property type="project" value="UniProtKB-UniRule"/>
</dbReference>
<dbReference type="PANTHER" id="PTHR43507">
    <property type="entry name" value="NADH-UBIQUINONE OXIDOREDUCTASE CHAIN 4"/>
    <property type="match status" value="1"/>
</dbReference>
<comment type="similarity">
    <text evidence="2 16">Belongs to the complex I subunit 4 family.</text>
</comment>
<name>A0A0U1Z026_9TELE</name>
<accession>A0A0U1Z026</accession>
<dbReference type="GO" id="GO:0042773">
    <property type="term" value="P:ATP synthesis coupled electron transport"/>
    <property type="evidence" value="ECO:0007669"/>
    <property type="project" value="InterPro"/>
</dbReference>
<evidence type="ECO:0000256" key="10">
    <source>
        <dbReference type="ARBA" id="ARBA00022989"/>
    </source>
</evidence>
<feature type="domain" description="NADH:quinone oxidoreductase/Mrp antiporter transmembrane" evidence="17">
    <location>
        <begin position="113"/>
        <end position="400"/>
    </location>
</feature>
<dbReference type="GO" id="GO:0003954">
    <property type="term" value="F:NADH dehydrogenase activity"/>
    <property type="evidence" value="ECO:0007669"/>
    <property type="project" value="TreeGrafter"/>
</dbReference>
<keyword evidence="5 16" id="KW-0813">Transport</keyword>
<feature type="transmembrane region" description="Helical" evidence="16">
    <location>
        <begin position="62"/>
        <end position="79"/>
    </location>
</feature>
<dbReference type="InterPro" id="IPR003918">
    <property type="entry name" value="NADH_UbQ_OxRdtase"/>
</dbReference>
<dbReference type="AlphaFoldDB" id="A0A0U1Z026"/>
<evidence type="ECO:0000259" key="18">
    <source>
        <dbReference type="Pfam" id="PF01059"/>
    </source>
</evidence>
<dbReference type="PRINTS" id="PR01437">
    <property type="entry name" value="NUOXDRDTASE4"/>
</dbReference>
<evidence type="ECO:0000259" key="17">
    <source>
        <dbReference type="Pfam" id="PF00361"/>
    </source>
</evidence>
<reference evidence="19" key="1">
    <citation type="journal article" date="2015" name="Mitochondrial DNA">
        <title>Complete mitochondrial genome of the beaubrummel Damselfish, Stegastes flavilatus (Pisces: Perciformes, Pomacentridae).</title>
        <authorList>
            <person name="Leon-Pech M.G."/>
            <person name="Castillo-Paez A.Y."/>
            <person name="Bisbal-Pardo C.I."/>
            <person name="Rocha-Olivares A."/>
            <person name="Del Rio-Portilla M.A."/>
        </authorList>
    </citation>
    <scope>NUCLEOTIDE SEQUENCE</scope>
    <source>
        <strain evidence="19">SFLA-LP14</strain>
    </source>
</reference>
<proteinExistence type="inferred from homology"/>
<dbReference type="GO" id="GO:0015990">
    <property type="term" value="P:electron transport coupled proton transport"/>
    <property type="evidence" value="ECO:0007669"/>
    <property type="project" value="TreeGrafter"/>
</dbReference>
<feature type="transmembrane region" description="Helical" evidence="16">
    <location>
        <begin position="352"/>
        <end position="369"/>
    </location>
</feature>
<evidence type="ECO:0000256" key="16">
    <source>
        <dbReference type="RuleBase" id="RU003297"/>
    </source>
</evidence>
<dbReference type="EC" id="7.1.1.2" evidence="3 16"/>
<dbReference type="NCBIfam" id="TIGR01972">
    <property type="entry name" value="NDH_I_M"/>
    <property type="match status" value="1"/>
</dbReference>
<feature type="transmembrane region" description="Helical" evidence="16">
    <location>
        <begin position="21"/>
        <end position="42"/>
    </location>
</feature>
<dbReference type="PANTHER" id="PTHR43507:SF20">
    <property type="entry name" value="NADH-UBIQUINONE OXIDOREDUCTASE CHAIN 4"/>
    <property type="match status" value="1"/>
</dbReference>
<keyword evidence="12 16" id="KW-0830">Ubiquinone</keyword>
<gene>
    <name evidence="19" type="primary">nad4</name>
</gene>
<feature type="transmembrane region" description="Helical" evidence="16">
    <location>
        <begin position="195"/>
        <end position="217"/>
    </location>
</feature>
<organism evidence="19">
    <name type="scientific">Stegastes flavilatus</name>
    <name type="common">beaubrummel damselfish</name>
    <dbReference type="NCBI Taxonomy" id="1268094"/>
    <lineage>
        <taxon>Eukaryota</taxon>
        <taxon>Metazoa</taxon>
        <taxon>Chordata</taxon>
        <taxon>Craniata</taxon>
        <taxon>Vertebrata</taxon>
        <taxon>Euteleostomi</taxon>
        <taxon>Actinopterygii</taxon>
        <taxon>Neopterygii</taxon>
        <taxon>Teleostei</taxon>
        <taxon>Neoteleostei</taxon>
        <taxon>Acanthomorphata</taxon>
        <taxon>Ovalentaria</taxon>
        <taxon>Pomacentridae</taxon>
        <taxon>Stegastes</taxon>
    </lineage>
</organism>
<keyword evidence="8" id="KW-1278">Translocase</keyword>
<comment type="subcellular location">
    <subcellularLocation>
        <location evidence="1 16">Mitochondrion membrane</location>
        <topology evidence="1 16">Multi-pass membrane protein</topology>
    </subcellularLocation>
</comment>
<geneLocation type="mitochondrion" evidence="19"/>
<feature type="transmembrane region" description="Helical" evidence="16">
    <location>
        <begin position="117"/>
        <end position="138"/>
    </location>
</feature>
<evidence type="ECO:0000256" key="4">
    <source>
        <dbReference type="ARBA" id="ARBA00021006"/>
    </source>
</evidence>
<keyword evidence="13 16" id="KW-0496">Mitochondrion</keyword>
<keyword evidence="11 16" id="KW-0520">NAD</keyword>
<protein>
    <recommendedName>
        <fullName evidence="4 16">NADH-ubiquinone oxidoreductase chain 4</fullName>
        <ecNumber evidence="3 16">7.1.1.2</ecNumber>
    </recommendedName>
</protein>
<evidence type="ECO:0000256" key="8">
    <source>
        <dbReference type="ARBA" id="ARBA00022967"/>
    </source>
</evidence>
<evidence type="ECO:0000256" key="3">
    <source>
        <dbReference type="ARBA" id="ARBA00012944"/>
    </source>
</evidence>
<keyword evidence="14 16" id="KW-0472">Membrane</keyword>
<evidence type="ECO:0000256" key="14">
    <source>
        <dbReference type="ARBA" id="ARBA00023136"/>
    </source>
</evidence>
<feature type="transmembrane region" description="Helical" evidence="16">
    <location>
        <begin position="150"/>
        <end position="170"/>
    </location>
</feature>
<evidence type="ECO:0000256" key="7">
    <source>
        <dbReference type="ARBA" id="ARBA00022692"/>
    </source>
</evidence>
<dbReference type="GO" id="GO:0048039">
    <property type="term" value="F:ubiquinone binding"/>
    <property type="evidence" value="ECO:0007669"/>
    <property type="project" value="TreeGrafter"/>
</dbReference>
<evidence type="ECO:0000313" key="19">
    <source>
        <dbReference type="EMBL" id="AJI44498.1"/>
    </source>
</evidence>
<dbReference type="InterPro" id="IPR001750">
    <property type="entry name" value="ND/Mrp_TM"/>
</dbReference>
<feature type="transmembrane region" description="Helical" evidence="16">
    <location>
        <begin position="286"/>
        <end position="304"/>
    </location>
</feature>